<dbReference type="CDD" id="cd00143">
    <property type="entry name" value="PP2Cc"/>
    <property type="match status" value="1"/>
</dbReference>
<organism evidence="2 3">
    <name type="scientific">Ostreobium quekettii</name>
    <dbReference type="NCBI Taxonomy" id="121088"/>
    <lineage>
        <taxon>Eukaryota</taxon>
        <taxon>Viridiplantae</taxon>
        <taxon>Chlorophyta</taxon>
        <taxon>core chlorophytes</taxon>
        <taxon>Ulvophyceae</taxon>
        <taxon>TCBD clade</taxon>
        <taxon>Bryopsidales</taxon>
        <taxon>Ostreobineae</taxon>
        <taxon>Ostreobiaceae</taxon>
        <taxon>Ostreobium</taxon>
    </lineage>
</organism>
<gene>
    <name evidence="2" type="ORF">OSTQU699_LOCUS849</name>
</gene>
<dbReference type="OrthoDB" id="10264738at2759"/>
<sequence>MRLAFQLMDEELMGKECVGSTAVVALVGGSILCVANCGDSRAVLSRGGAGYRLTRDHKPDLEDEQERIRSCGGEVLNCNGPRVMGQLSMSRALGDHFLRGAGVVADPEMFTIHNTITGRKGKTDSIRIRFAQVTIICRDSRDEFMILASDGLWDVMPDEAVSKLARKCLRRSKEREVPPETAARVAARVLIRTAVERGCRDNITVTIIDLSWGR</sequence>
<name>A0A8S1IVX2_9CHLO</name>
<dbReference type="Pfam" id="PF00481">
    <property type="entry name" value="PP2C"/>
    <property type="match status" value="1"/>
</dbReference>
<feature type="domain" description="PPM-type phosphatase" evidence="1">
    <location>
        <begin position="1"/>
        <end position="210"/>
    </location>
</feature>
<reference evidence="2" key="1">
    <citation type="submission" date="2020-12" db="EMBL/GenBank/DDBJ databases">
        <authorList>
            <person name="Iha C."/>
        </authorList>
    </citation>
    <scope>NUCLEOTIDE SEQUENCE</scope>
</reference>
<dbReference type="InterPro" id="IPR036457">
    <property type="entry name" value="PPM-type-like_dom_sf"/>
</dbReference>
<evidence type="ECO:0000259" key="1">
    <source>
        <dbReference type="PROSITE" id="PS51746"/>
    </source>
</evidence>
<dbReference type="SMART" id="SM00332">
    <property type="entry name" value="PP2Cc"/>
    <property type="match status" value="1"/>
</dbReference>
<dbReference type="PROSITE" id="PS51746">
    <property type="entry name" value="PPM_2"/>
    <property type="match status" value="1"/>
</dbReference>
<comment type="caution">
    <text evidence="2">The sequence shown here is derived from an EMBL/GenBank/DDBJ whole genome shotgun (WGS) entry which is preliminary data.</text>
</comment>
<evidence type="ECO:0000313" key="3">
    <source>
        <dbReference type="Proteomes" id="UP000708148"/>
    </source>
</evidence>
<dbReference type="AlphaFoldDB" id="A0A8S1IVX2"/>
<evidence type="ECO:0000313" key="2">
    <source>
        <dbReference type="EMBL" id="CAD7695488.1"/>
    </source>
</evidence>
<dbReference type="Proteomes" id="UP000708148">
    <property type="component" value="Unassembled WGS sequence"/>
</dbReference>
<protein>
    <recommendedName>
        <fullName evidence="1">PPM-type phosphatase domain-containing protein</fullName>
    </recommendedName>
</protein>
<dbReference type="Gene3D" id="3.60.40.10">
    <property type="entry name" value="PPM-type phosphatase domain"/>
    <property type="match status" value="1"/>
</dbReference>
<dbReference type="InterPro" id="IPR001932">
    <property type="entry name" value="PPM-type_phosphatase-like_dom"/>
</dbReference>
<dbReference type="GO" id="GO:0004722">
    <property type="term" value="F:protein serine/threonine phosphatase activity"/>
    <property type="evidence" value="ECO:0007669"/>
    <property type="project" value="InterPro"/>
</dbReference>
<dbReference type="InterPro" id="IPR015655">
    <property type="entry name" value="PP2C"/>
</dbReference>
<dbReference type="SUPFAM" id="SSF81606">
    <property type="entry name" value="PP2C-like"/>
    <property type="match status" value="1"/>
</dbReference>
<dbReference type="PANTHER" id="PTHR47992">
    <property type="entry name" value="PROTEIN PHOSPHATASE"/>
    <property type="match status" value="1"/>
</dbReference>
<dbReference type="EMBL" id="CAJHUC010000354">
    <property type="protein sequence ID" value="CAD7695488.1"/>
    <property type="molecule type" value="Genomic_DNA"/>
</dbReference>
<accession>A0A8S1IVX2</accession>
<keyword evidence="3" id="KW-1185">Reference proteome</keyword>
<proteinExistence type="predicted"/>